<dbReference type="Proteomes" id="UP000228934">
    <property type="component" value="Unassembled WGS sequence"/>
</dbReference>
<dbReference type="InterPro" id="IPR015915">
    <property type="entry name" value="Kelch-typ_b-propeller"/>
</dbReference>
<dbReference type="AlphaFoldDB" id="A0A2G9SEB3"/>
<organism evidence="1 2">
    <name type="scientific">Aquarana catesbeiana</name>
    <name type="common">American bullfrog</name>
    <name type="synonym">Rana catesbeiana</name>
    <dbReference type="NCBI Taxonomy" id="8400"/>
    <lineage>
        <taxon>Eukaryota</taxon>
        <taxon>Metazoa</taxon>
        <taxon>Chordata</taxon>
        <taxon>Craniata</taxon>
        <taxon>Vertebrata</taxon>
        <taxon>Euteleostomi</taxon>
        <taxon>Amphibia</taxon>
        <taxon>Batrachia</taxon>
        <taxon>Anura</taxon>
        <taxon>Neobatrachia</taxon>
        <taxon>Ranoidea</taxon>
        <taxon>Ranidae</taxon>
        <taxon>Aquarana</taxon>
    </lineage>
</organism>
<keyword evidence="2" id="KW-1185">Reference proteome</keyword>
<dbReference type="SUPFAM" id="SSF117281">
    <property type="entry name" value="Kelch motif"/>
    <property type="match status" value="1"/>
</dbReference>
<evidence type="ECO:0008006" key="3">
    <source>
        <dbReference type="Google" id="ProtNLM"/>
    </source>
</evidence>
<dbReference type="Pfam" id="PF24681">
    <property type="entry name" value="Kelch_KLHDC2_KLHL20_DRC7"/>
    <property type="match status" value="1"/>
</dbReference>
<dbReference type="PANTHER" id="PTHR46063">
    <property type="entry name" value="KELCH DOMAIN-CONTAINING PROTEIN"/>
    <property type="match status" value="1"/>
</dbReference>
<proteinExistence type="predicted"/>
<accession>A0A2G9SEB3</accession>
<gene>
    <name evidence="1" type="ORF">AB205_0109870</name>
</gene>
<protein>
    <recommendedName>
        <fullName evidence="3">Kelch domain-containing protein 4</fullName>
    </recommendedName>
</protein>
<evidence type="ECO:0000313" key="1">
    <source>
        <dbReference type="EMBL" id="PIO38434.1"/>
    </source>
</evidence>
<sequence length="346" mass="39454">EDLEALIAEFQSLDAKKTQVVETALNASLTSHPDKDELILFGGEYFNGQKTFLYNELYIYNIKKNSWNKIDVPNPPPRRCAHQAVAVPQAGGQIWVFGGEFASPDGEQFYHYKDLWVLHLTTKTWEHIKATGGPSGRSGHRMVYTKRQLIVFGGFHESTRDYIYYNDLYTFNLDTFTWAKITPSGTGPSPRSGCQVTTTQDGSLVIYGGYSKQRIKKDVDKGTVHTDLFLLKTEGAACCRKCRLCVGSIRHFVVGISDNKNLRAGSQIFRQQNPLSEIPIVCSQFQRTKFHACSESSRRAALAIELHFSRLVVRHRVLDVRNFQHLYDRFYCCHKECQHPCDSNRQ</sequence>
<dbReference type="EMBL" id="KV924939">
    <property type="protein sequence ID" value="PIO38434.1"/>
    <property type="molecule type" value="Genomic_DNA"/>
</dbReference>
<name>A0A2G9SEB3_AQUCT</name>
<reference evidence="2" key="1">
    <citation type="journal article" date="2017" name="Nat. Commun.">
        <title>The North American bullfrog draft genome provides insight into hormonal regulation of long noncoding RNA.</title>
        <authorList>
            <person name="Hammond S.A."/>
            <person name="Warren R.L."/>
            <person name="Vandervalk B.P."/>
            <person name="Kucuk E."/>
            <person name="Khan H."/>
            <person name="Gibb E.A."/>
            <person name="Pandoh P."/>
            <person name="Kirk H."/>
            <person name="Zhao Y."/>
            <person name="Jones M."/>
            <person name="Mungall A.J."/>
            <person name="Coope R."/>
            <person name="Pleasance S."/>
            <person name="Moore R.A."/>
            <person name="Holt R.A."/>
            <person name="Round J.M."/>
            <person name="Ohora S."/>
            <person name="Walle B.V."/>
            <person name="Veldhoen N."/>
            <person name="Helbing C.C."/>
            <person name="Birol I."/>
        </authorList>
    </citation>
    <scope>NUCLEOTIDE SEQUENCE [LARGE SCALE GENOMIC DNA]</scope>
</reference>
<dbReference type="OrthoDB" id="4447at2759"/>
<dbReference type="InterPro" id="IPR052588">
    <property type="entry name" value="Kelch_domain_protein"/>
</dbReference>
<feature type="non-terminal residue" evidence="1">
    <location>
        <position position="1"/>
    </location>
</feature>
<evidence type="ECO:0000313" key="2">
    <source>
        <dbReference type="Proteomes" id="UP000228934"/>
    </source>
</evidence>
<dbReference type="PANTHER" id="PTHR46063:SF1">
    <property type="entry name" value="KELCH DOMAIN-CONTAINING PROTEIN 4"/>
    <property type="match status" value="1"/>
</dbReference>
<dbReference type="Gene3D" id="2.120.10.80">
    <property type="entry name" value="Kelch-type beta propeller"/>
    <property type="match status" value="1"/>
</dbReference>